<organism evidence="2 4">
    <name type="scientific">Senna tora</name>
    <dbReference type="NCBI Taxonomy" id="362788"/>
    <lineage>
        <taxon>Eukaryota</taxon>
        <taxon>Viridiplantae</taxon>
        <taxon>Streptophyta</taxon>
        <taxon>Embryophyta</taxon>
        <taxon>Tracheophyta</taxon>
        <taxon>Spermatophyta</taxon>
        <taxon>Magnoliopsida</taxon>
        <taxon>eudicotyledons</taxon>
        <taxon>Gunneridae</taxon>
        <taxon>Pentapetalae</taxon>
        <taxon>rosids</taxon>
        <taxon>fabids</taxon>
        <taxon>Fabales</taxon>
        <taxon>Fabaceae</taxon>
        <taxon>Caesalpinioideae</taxon>
        <taxon>Cassia clade</taxon>
        <taxon>Senna</taxon>
    </lineage>
</organism>
<gene>
    <name evidence="2" type="ORF">G2W53_001908</name>
    <name evidence="3" type="ORF">G2W53_001915</name>
</gene>
<name>A0A834XGM7_9FABA</name>
<evidence type="ECO:0000313" key="4">
    <source>
        <dbReference type="Proteomes" id="UP000634136"/>
    </source>
</evidence>
<keyword evidence="4" id="KW-1185">Reference proteome</keyword>
<evidence type="ECO:0000313" key="2">
    <source>
        <dbReference type="EMBL" id="KAF7845003.1"/>
    </source>
</evidence>
<sequence length="76" mass="8973">MLWRCGGQRGADMWRYAANWYFTDQLWDNRKYASPFTLQDLYGNGNYTSVKPLQPEPVKPPRPQAEIARPPWMKNP</sequence>
<accession>A0A834XGM7</accession>
<dbReference type="AlphaFoldDB" id="A0A834XGM7"/>
<dbReference type="EMBL" id="JAAIUW010000001">
    <property type="protein sequence ID" value="KAF7845003.1"/>
    <property type="molecule type" value="Genomic_DNA"/>
</dbReference>
<dbReference type="EMBL" id="JAAIUW010000001">
    <property type="protein sequence ID" value="KAF7845010.1"/>
    <property type="molecule type" value="Genomic_DNA"/>
</dbReference>
<reference evidence="2" key="1">
    <citation type="submission" date="2020-09" db="EMBL/GenBank/DDBJ databases">
        <title>Genome-Enabled Discovery of Anthraquinone Biosynthesis in Senna tora.</title>
        <authorList>
            <person name="Kang S.-H."/>
            <person name="Pandey R.P."/>
            <person name="Lee C.-M."/>
            <person name="Sim J.-S."/>
            <person name="Jeong J.-T."/>
            <person name="Choi B.-S."/>
            <person name="Jung M."/>
            <person name="Ginzburg D."/>
            <person name="Zhao K."/>
            <person name="Won S.Y."/>
            <person name="Oh T.-J."/>
            <person name="Yu Y."/>
            <person name="Kim N.-H."/>
            <person name="Lee O.R."/>
            <person name="Lee T.-H."/>
            <person name="Bashyal P."/>
            <person name="Kim T.-S."/>
            <person name="Lee W.-H."/>
            <person name="Kawkins C."/>
            <person name="Kim C.-K."/>
            <person name="Kim J.S."/>
            <person name="Ahn B.O."/>
            <person name="Rhee S.Y."/>
            <person name="Sohng J.K."/>
        </authorList>
    </citation>
    <scope>NUCLEOTIDE SEQUENCE</scope>
    <source>
        <tissue evidence="2">Leaf</tissue>
    </source>
</reference>
<evidence type="ECO:0000256" key="1">
    <source>
        <dbReference type="SAM" id="MobiDB-lite"/>
    </source>
</evidence>
<dbReference type="Proteomes" id="UP000634136">
    <property type="component" value="Unassembled WGS sequence"/>
</dbReference>
<protein>
    <submittedName>
        <fullName evidence="2">Uncharacterized protein</fullName>
    </submittedName>
</protein>
<evidence type="ECO:0000313" key="3">
    <source>
        <dbReference type="EMBL" id="KAF7845010.1"/>
    </source>
</evidence>
<comment type="caution">
    <text evidence="2">The sequence shown here is derived from an EMBL/GenBank/DDBJ whole genome shotgun (WGS) entry which is preliminary data.</text>
</comment>
<feature type="region of interest" description="Disordered" evidence="1">
    <location>
        <begin position="48"/>
        <end position="76"/>
    </location>
</feature>
<feature type="compositionally biased region" description="Pro residues" evidence="1">
    <location>
        <begin position="54"/>
        <end position="63"/>
    </location>
</feature>
<proteinExistence type="predicted"/>